<dbReference type="EMBL" id="JAPTGG010000002">
    <property type="protein sequence ID" value="MCZ0864266.1"/>
    <property type="molecule type" value="Genomic_DNA"/>
</dbReference>
<comment type="subcellular location">
    <subcellularLocation>
        <location evidence="1 12">Cell membrane</location>
        <topology evidence="1 12">Multi-pass membrane protein</topology>
    </subcellularLocation>
</comment>
<gene>
    <name evidence="12 13" type="primary">crcB</name>
    <name evidence="12" type="synonym">fluC</name>
    <name evidence="13" type="ORF">O0V09_03580</name>
</gene>
<keyword evidence="7 12" id="KW-0406">Ion transport</keyword>
<evidence type="ECO:0000256" key="4">
    <source>
        <dbReference type="ARBA" id="ARBA00022692"/>
    </source>
</evidence>
<evidence type="ECO:0000256" key="8">
    <source>
        <dbReference type="ARBA" id="ARBA00023136"/>
    </source>
</evidence>
<evidence type="ECO:0000256" key="10">
    <source>
        <dbReference type="ARBA" id="ARBA00035120"/>
    </source>
</evidence>
<feature type="binding site" evidence="12">
    <location>
        <position position="75"/>
    </location>
    <ligand>
        <name>Na(+)</name>
        <dbReference type="ChEBI" id="CHEBI:29101"/>
        <note>structural</note>
    </ligand>
</feature>
<keyword evidence="4 12" id="KW-0812">Transmembrane</keyword>
<feature type="binding site" evidence="12">
    <location>
        <position position="78"/>
    </location>
    <ligand>
        <name>Na(+)</name>
        <dbReference type="ChEBI" id="CHEBI:29101"/>
        <note>structural</note>
    </ligand>
</feature>
<comment type="activity regulation">
    <text evidence="12">Na(+) is not transported, but it plays an essential structural role and its presence is essential for fluoride channel function.</text>
</comment>
<comment type="similarity">
    <text evidence="10 12">Belongs to the fluoride channel Fluc/FEX (TC 1.A.43) family.</text>
</comment>
<keyword evidence="2 12" id="KW-1003">Cell membrane</keyword>
<dbReference type="RefSeq" id="WP_258330419.1">
    <property type="nucleotide sequence ID" value="NZ_JAPTGG010000002.1"/>
</dbReference>
<feature type="transmembrane region" description="Helical" evidence="12">
    <location>
        <begin position="67"/>
        <end position="88"/>
    </location>
</feature>
<evidence type="ECO:0000256" key="11">
    <source>
        <dbReference type="ARBA" id="ARBA00035585"/>
    </source>
</evidence>
<dbReference type="HAMAP" id="MF_00454">
    <property type="entry name" value="FluC"/>
    <property type="match status" value="1"/>
</dbReference>
<accession>A0A9J6RIR3</accession>
<keyword evidence="3" id="KW-0997">Cell inner membrane</keyword>
<protein>
    <recommendedName>
        <fullName evidence="12">Fluoride-specific ion channel FluC</fullName>
    </recommendedName>
</protein>
<name>A0A9J6RIR3_9GAMM</name>
<dbReference type="GO" id="GO:0062054">
    <property type="term" value="F:fluoride channel activity"/>
    <property type="evidence" value="ECO:0007669"/>
    <property type="project" value="UniProtKB-UniRule"/>
</dbReference>
<comment type="caution">
    <text evidence="13">The sequence shown here is derived from an EMBL/GenBank/DDBJ whole genome shotgun (WGS) entry which is preliminary data.</text>
</comment>
<keyword evidence="14" id="KW-1185">Reference proteome</keyword>
<dbReference type="GO" id="GO:0046872">
    <property type="term" value="F:metal ion binding"/>
    <property type="evidence" value="ECO:0007669"/>
    <property type="project" value="UniProtKB-KW"/>
</dbReference>
<evidence type="ECO:0000256" key="1">
    <source>
        <dbReference type="ARBA" id="ARBA00004651"/>
    </source>
</evidence>
<keyword evidence="6 12" id="KW-0915">Sodium</keyword>
<feature type="transmembrane region" description="Helical" evidence="12">
    <location>
        <begin position="33"/>
        <end position="55"/>
    </location>
</feature>
<comment type="catalytic activity">
    <reaction evidence="11">
        <text>fluoride(in) = fluoride(out)</text>
        <dbReference type="Rhea" id="RHEA:76159"/>
        <dbReference type="ChEBI" id="CHEBI:17051"/>
    </reaction>
    <physiologicalReaction direction="left-to-right" evidence="11">
        <dbReference type="Rhea" id="RHEA:76160"/>
    </physiologicalReaction>
</comment>
<reference evidence="13 14" key="1">
    <citation type="submission" date="2022-12" db="EMBL/GenBank/DDBJ databases">
        <title>Dasania phycosphaerae sp. nov., isolated from particulate material of the south coast of Korea.</title>
        <authorList>
            <person name="Jiang Y."/>
        </authorList>
    </citation>
    <scope>NUCLEOTIDE SEQUENCE [LARGE SCALE GENOMIC DNA]</scope>
    <source>
        <strain evidence="13 14">GY-19</strain>
    </source>
</reference>
<keyword evidence="12" id="KW-0813">Transport</keyword>
<keyword evidence="9 12" id="KW-0407">Ion channel</keyword>
<keyword evidence="8 12" id="KW-0472">Membrane</keyword>
<dbReference type="Proteomes" id="UP001069090">
    <property type="component" value="Unassembled WGS sequence"/>
</dbReference>
<dbReference type="PANTHER" id="PTHR28259">
    <property type="entry name" value="FLUORIDE EXPORT PROTEIN 1-RELATED"/>
    <property type="match status" value="1"/>
</dbReference>
<evidence type="ECO:0000256" key="2">
    <source>
        <dbReference type="ARBA" id="ARBA00022475"/>
    </source>
</evidence>
<evidence type="ECO:0000313" key="13">
    <source>
        <dbReference type="EMBL" id="MCZ0864266.1"/>
    </source>
</evidence>
<evidence type="ECO:0000256" key="12">
    <source>
        <dbReference type="HAMAP-Rule" id="MF_00454"/>
    </source>
</evidence>
<feature type="transmembrane region" description="Helical" evidence="12">
    <location>
        <begin position="100"/>
        <end position="120"/>
    </location>
</feature>
<keyword evidence="5 12" id="KW-1133">Transmembrane helix</keyword>
<evidence type="ECO:0000256" key="9">
    <source>
        <dbReference type="ARBA" id="ARBA00023303"/>
    </source>
</evidence>
<evidence type="ECO:0000256" key="5">
    <source>
        <dbReference type="ARBA" id="ARBA00022989"/>
    </source>
</evidence>
<comment type="function">
    <text evidence="12">Fluoride-specific ion channel. Important for reducing fluoride concentration in the cell, thus reducing its toxicity.</text>
</comment>
<dbReference type="InterPro" id="IPR003691">
    <property type="entry name" value="FluC"/>
</dbReference>
<organism evidence="13 14">
    <name type="scientific">Dasania phycosphaerae</name>
    <dbReference type="NCBI Taxonomy" id="2950436"/>
    <lineage>
        <taxon>Bacteria</taxon>
        <taxon>Pseudomonadati</taxon>
        <taxon>Pseudomonadota</taxon>
        <taxon>Gammaproteobacteria</taxon>
        <taxon>Cellvibrionales</taxon>
        <taxon>Spongiibacteraceae</taxon>
        <taxon>Dasania</taxon>
    </lineage>
</organism>
<dbReference type="PANTHER" id="PTHR28259:SF1">
    <property type="entry name" value="FLUORIDE EXPORT PROTEIN 1-RELATED"/>
    <property type="match status" value="1"/>
</dbReference>
<evidence type="ECO:0000313" key="14">
    <source>
        <dbReference type="Proteomes" id="UP001069090"/>
    </source>
</evidence>
<evidence type="ECO:0000256" key="7">
    <source>
        <dbReference type="ARBA" id="ARBA00023065"/>
    </source>
</evidence>
<dbReference type="NCBIfam" id="TIGR00494">
    <property type="entry name" value="crcB"/>
    <property type="match status" value="1"/>
</dbReference>
<dbReference type="AlphaFoldDB" id="A0A9J6RIR3"/>
<sequence>MKQMLFIALGGAGGALCRYGLVNLINQFYHGKFPLGTFSVNVIGSFLIGVMYVLIAERLSLSPDWRSILIVGFLGAFTTFSTFSLEAITLLEHGQLGNAFLYIISSLVVCLLMAWLAMILTRLVF</sequence>
<evidence type="ECO:0000256" key="3">
    <source>
        <dbReference type="ARBA" id="ARBA00022519"/>
    </source>
</evidence>
<proteinExistence type="inferred from homology"/>
<evidence type="ECO:0000256" key="6">
    <source>
        <dbReference type="ARBA" id="ARBA00023053"/>
    </source>
</evidence>
<dbReference type="GO" id="GO:0140114">
    <property type="term" value="P:cellular detoxification of fluoride"/>
    <property type="evidence" value="ECO:0007669"/>
    <property type="project" value="UniProtKB-UniRule"/>
</dbReference>
<dbReference type="Pfam" id="PF02537">
    <property type="entry name" value="CRCB"/>
    <property type="match status" value="1"/>
</dbReference>
<keyword evidence="12" id="KW-0479">Metal-binding</keyword>
<dbReference type="GO" id="GO:0005886">
    <property type="term" value="C:plasma membrane"/>
    <property type="evidence" value="ECO:0007669"/>
    <property type="project" value="UniProtKB-SubCell"/>
</dbReference>